<keyword evidence="8" id="KW-1185">Reference proteome</keyword>
<dbReference type="PANTHER" id="PTHR30055:SF234">
    <property type="entry name" value="HTH-TYPE TRANSCRIPTIONAL REGULATOR BETI"/>
    <property type="match status" value="1"/>
</dbReference>
<evidence type="ECO:0000313" key="7">
    <source>
        <dbReference type="EMBL" id="WGT47497.1"/>
    </source>
</evidence>
<sequence>MSTQPRGPYAKGLARREEILVSALDVVARAGFHGASIKEIADEVGLSQAGLLHYFTSKDELFVEVLRRRDERDNRTFENADDPVEALLEVVEHNASVPGLVELFSRMAVAAADPEHPAHAYFLERGASLRDSLARALDSDSAPGTGTAAATVAPDPAPDAATTARLLQAAADGLQLQFLQDPTVDMVAPLRALVDALRRRP</sequence>
<keyword evidence="3" id="KW-0804">Transcription</keyword>
<evidence type="ECO:0000256" key="4">
    <source>
        <dbReference type="PROSITE-ProRule" id="PRU00335"/>
    </source>
</evidence>
<gene>
    <name evidence="7" type="ORF">QH948_01555</name>
</gene>
<dbReference type="PANTHER" id="PTHR30055">
    <property type="entry name" value="HTH-TYPE TRANSCRIPTIONAL REGULATOR RUTR"/>
    <property type="match status" value="1"/>
</dbReference>
<dbReference type="EMBL" id="CP123967">
    <property type="protein sequence ID" value="WGT47497.1"/>
    <property type="molecule type" value="Genomic_DNA"/>
</dbReference>
<dbReference type="InterPro" id="IPR009057">
    <property type="entry name" value="Homeodomain-like_sf"/>
</dbReference>
<proteinExistence type="predicted"/>
<dbReference type="InterPro" id="IPR001647">
    <property type="entry name" value="HTH_TetR"/>
</dbReference>
<protein>
    <submittedName>
        <fullName evidence="7">TetR family transcriptional regulator</fullName>
    </submittedName>
</protein>
<keyword evidence="1" id="KW-0805">Transcription regulation</keyword>
<reference evidence="7 8" key="1">
    <citation type="journal article" date="2008" name="Int. J. Syst. Evol. Microbiol.">
        <title>Tessaracoccus flavescens sp. nov., isolated from marine sediment.</title>
        <authorList>
            <person name="Lee D.W."/>
            <person name="Lee S.D."/>
        </authorList>
    </citation>
    <scope>NUCLEOTIDE SEQUENCE [LARGE SCALE GENOMIC DNA]</scope>
    <source>
        <strain evidence="7 8">T21</strain>
    </source>
</reference>
<keyword evidence="2 4" id="KW-0238">DNA-binding</keyword>
<dbReference type="SUPFAM" id="SSF48498">
    <property type="entry name" value="Tetracyclin repressor-like, C-terminal domain"/>
    <property type="match status" value="1"/>
</dbReference>
<dbReference type="Gene3D" id="1.10.357.10">
    <property type="entry name" value="Tetracycline Repressor, domain 2"/>
    <property type="match status" value="1"/>
</dbReference>
<feature type="compositionally biased region" description="Low complexity" evidence="5">
    <location>
        <begin position="142"/>
        <end position="158"/>
    </location>
</feature>
<evidence type="ECO:0000256" key="1">
    <source>
        <dbReference type="ARBA" id="ARBA00023015"/>
    </source>
</evidence>
<evidence type="ECO:0000256" key="5">
    <source>
        <dbReference type="SAM" id="MobiDB-lite"/>
    </source>
</evidence>
<name>A0ABY8PZ89_9ACTN</name>
<accession>A0ABY8PZ89</accession>
<dbReference type="RefSeq" id="WP_281145215.1">
    <property type="nucleotide sequence ID" value="NZ_CP123967.1"/>
</dbReference>
<evidence type="ECO:0000256" key="3">
    <source>
        <dbReference type="ARBA" id="ARBA00023163"/>
    </source>
</evidence>
<evidence type="ECO:0000259" key="6">
    <source>
        <dbReference type="PROSITE" id="PS50977"/>
    </source>
</evidence>
<feature type="domain" description="HTH tetR-type" evidence="6">
    <location>
        <begin position="13"/>
        <end position="73"/>
    </location>
</feature>
<dbReference type="PRINTS" id="PR00455">
    <property type="entry name" value="HTHTETR"/>
</dbReference>
<dbReference type="Proteomes" id="UP001244136">
    <property type="component" value="Chromosome"/>
</dbReference>
<dbReference type="Pfam" id="PF00440">
    <property type="entry name" value="TetR_N"/>
    <property type="match status" value="1"/>
</dbReference>
<feature type="region of interest" description="Disordered" evidence="5">
    <location>
        <begin position="137"/>
        <end position="158"/>
    </location>
</feature>
<evidence type="ECO:0000256" key="2">
    <source>
        <dbReference type="ARBA" id="ARBA00023125"/>
    </source>
</evidence>
<dbReference type="InterPro" id="IPR036271">
    <property type="entry name" value="Tet_transcr_reg_TetR-rel_C_sf"/>
</dbReference>
<dbReference type="InterPro" id="IPR050109">
    <property type="entry name" value="HTH-type_TetR-like_transc_reg"/>
</dbReference>
<feature type="DNA-binding region" description="H-T-H motif" evidence="4">
    <location>
        <begin position="36"/>
        <end position="55"/>
    </location>
</feature>
<evidence type="ECO:0000313" key="8">
    <source>
        <dbReference type="Proteomes" id="UP001244136"/>
    </source>
</evidence>
<dbReference type="PROSITE" id="PS50977">
    <property type="entry name" value="HTH_TETR_2"/>
    <property type="match status" value="1"/>
</dbReference>
<organism evidence="7 8">
    <name type="scientific">Tessaracoccus lacteus</name>
    <dbReference type="NCBI Taxonomy" id="3041766"/>
    <lineage>
        <taxon>Bacteria</taxon>
        <taxon>Bacillati</taxon>
        <taxon>Actinomycetota</taxon>
        <taxon>Actinomycetes</taxon>
        <taxon>Propionibacteriales</taxon>
        <taxon>Propionibacteriaceae</taxon>
        <taxon>Tessaracoccus</taxon>
    </lineage>
</organism>
<dbReference type="SUPFAM" id="SSF46689">
    <property type="entry name" value="Homeodomain-like"/>
    <property type="match status" value="1"/>
</dbReference>